<accession>A0ABN8YV01</accession>
<reference evidence="2" key="1">
    <citation type="submission" date="2023-04" db="EMBL/GenBank/DDBJ databases">
        <authorList>
            <consortium name="ELIXIR-Norway"/>
        </authorList>
    </citation>
    <scope>NUCLEOTIDE SEQUENCE [LARGE SCALE GENOMIC DNA]</scope>
</reference>
<keyword evidence="3" id="KW-1185">Reference proteome</keyword>
<evidence type="ECO:0000313" key="3">
    <source>
        <dbReference type="Proteomes" id="UP001176941"/>
    </source>
</evidence>
<feature type="compositionally biased region" description="Polar residues" evidence="1">
    <location>
        <begin position="77"/>
        <end position="96"/>
    </location>
</feature>
<sequence>MTKDLSPAGTFSHTRSCVHRPWGLHPPAVIQKQNKQGLGHSERLAHHQKTTQTVKSGVKTRLNSEARDCASVQLLSSATGSGVTPCDSDQSPQAPRTSWGPHGEKRKVRTRAMSRVHVAREASVLGKEETREEHWGVPALHVHSESPAILTEDPLLSLVSVG</sequence>
<gene>
    <name evidence="2" type="ORF">MRATA1EN1_LOCUS13374</name>
</gene>
<protein>
    <submittedName>
        <fullName evidence="2">Uncharacterized protein</fullName>
    </submittedName>
</protein>
<dbReference type="EMBL" id="OX459959">
    <property type="protein sequence ID" value="CAI9164412.1"/>
    <property type="molecule type" value="Genomic_DNA"/>
</dbReference>
<proteinExistence type="predicted"/>
<evidence type="ECO:0000256" key="1">
    <source>
        <dbReference type="SAM" id="MobiDB-lite"/>
    </source>
</evidence>
<name>A0ABN8YV01_RANTA</name>
<feature type="region of interest" description="Disordered" evidence="1">
    <location>
        <begin position="77"/>
        <end position="109"/>
    </location>
</feature>
<dbReference type="Proteomes" id="UP001176941">
    <property type="component" value="Chromosome 23"/>
</dbReference>
<evidence type="ECO:0000313" key="2">
    <source>
        <dbReference type="EMBL" id="CAI9164412.1"/>
    </source>
</evidence>
<feature type="region of interest" description="Disordered" evidence="1">
    <location>
        <begin position="1"/>
        <end position="59"/>
    </location>
</feature>
<organism evidence="2 3">
    <name type="scientific">Rangifer tarandus platyrhynchus</name>
    <name type="common">Svalbard reindeer</name>
    <dbReference type="NCBI Taxonomy" id="3082113"/>
    <lineage>
        <taxon>Eukaryota</taxon>
        <taxon>Metazoa</taxon>
        <taxon>Chordata</taxon>
        <taxon>Craniata</taxon>
        <taxon>Vertebrata</taxon>
        <taxon>Euteleostomi</taxon>
        <taxon>Mammalia</taxon>
        <taxon>Eutheria</taxon>
        <taxon>Laurasiatheria</taxon>
        <taxon>Artiodactyla</taxon>
        <taxon>Ruminantia</taxon>
        <taxon>Pecora</taxon>
        <taxon>Cervidae</taxon>
        <taxon>Odocoileinae</taxon>
        <taxon>Rangifer</taxon>
    </lineage>
</organism>